<evidence type="ECO:0000256" key="1">
    <source>
        <dbReference type="ARBA" id="ARBA00002649"/>
    </source>
</evidence>
<keyword evidence="11" id="KW-1185">Reference proteome</keyword>
<dbReference type="PROSITE" id="PS00092">
    <property type="entry name" value="N6_MTASE"/>
    <property type="match status" value="1"/>
</dbReference>
<evidence type="ECO:0000256" key="8">
    <source>
        <dbReference type="ARBA" id="ARBA00048326"/>
    </source>
</evidence>
<keyword evidence="6 9" id="KW-0808">Transferase</keyword>
<evidence type="ECO:0000256" key="7">
    <source>
        <dbReference type="ARBA" id="ARBA00022691"/>
    </source>
</evidence>
<dbReference type="Gene3D" id="3.40.50.150">
    <property type="entry name" value="Vaccinia Virus protein VP39"/>
    <property type="match status" value="1"/>
</dbReference>
<keyword evidence="7 9" id="KW-0949">S-adenosyl-L-methionine</keyword>
<dbReference type="PANTHER" id="PTHR43542">
    <property type="entry name" value="METHYLTRANSFERASE"/>
    <property type="match status" value="1"/>
</dbReference>
<dbReference type="PIRSF" id="PIRSF004553">
    <property type="entry name" value="CHP00095"/>
    <property type="match status" value="1"/>
</dbReference>
<evidence type="ECO:0000256" key="4">
    <source>
        <dbReference type="ARBA" id="ARBA00013682"/>
    </source>
</evidence>
<keyword evidence="9" id="KW-0698">rRNA processing</keyword>
<dbReference type="InterPro" id="IPR002052">
    <property type="entry name" value="DNA_methylase_N6_adenine_CS"/>
</dbReference>
<accession>A0ABP3WEF4</accession>
<proteinExistence type="inferred from homology"/>
<gene>
    <name evidence="10" type="primary">rsmD</name>
    <name evidence="10" type="ORF">GCM10009111_06870</name>
</gene>
<evidence type="ECO:0000256" key="6">
    <source>
        <dbReference type="ARBA" id="ARBA00022679"/>
    </source>
</evidence>
<dbReference type="EMBL" id="BAAAFA010000002">
    <property type="protein sequence ID" value="GAA0812637.1"/>
    <property type="molecule type" value="Genomic_DNA"/>
</dbReference>
<comment type="similarity">
    <text evidence="2 9">Belongs to the methyltransferase superfamily. RsmD family.</text>
</comment>
<evidence type="ECO:0000313" key="10">
    <source>
        <dbReference type="EMBL" id="GAA0812637.1"/>
    </source>
</evidence>
<dbReference type="InterPro" id="IPR004398">
    <property type="entry name" value="RNA_MeTrfase_RsmD"/>
</dbReference>
<dbReference type="SUPFAM" id="SSF53335">
    <property type="entry name" value="S-adenosyl-L-methionine-dependent methyltransferases"/>
    <property type="match status" value="1"/>
</dbReference>
<comment type="caution">
    <text evidence="10">The sequence shown here is derived from an EMBL/GenBank/DDBJ whole genome shotgun (WGS) entry which is preliminary data.</text>
</comment>
<dbReference type="NCBIfam" id="TIGR00095">
    <property type="entry name" value="16S rRNA (guanine(966)-N(2))-methyltransferase RsmD"/>
    <property type="match status" value="1"/>
</dbReference>
<dbReference type="Pfam" id="PF03602">
    <property type="entry name" value="Cons_hypoth95"/>
    <property type="match status" value="1"/>
</dbReference>
<dbReference type="EC" id="2.1.1.171" evidence="3 9"/>
<evidence type="ECO:0000256" key="2">
    <source>
        <dbReference type="ARBA" id="ARBA00005269"/>
    </source>
</evidence>
<dbReference type="PANTHER" id="PTHR43542:SF1">
    <property type="entry name" value="METHYLTRANSFERASE"/>
    <property type="match status" value="1"/>
</dbReference>
<protein>
    <recommendedName>
        <fullName evidence="4 9">Ribosomal RNA small subunit methyltransferase D</fullName>
        <ecNumber evidence="3 9">2.1.1.171</ecNumber>
    </recommendedName>
</protein>
<evidence type="ECO:0000313" key="11">
    <source>
        <dbReference type="Proteomes" id="UP001500021"/>
    </source>
</evidence>
<reference evidence="11" key="1">
    <citation type="journal article" date="2019" name="Int. J. Syst. Evol. Microbiol.">
        <title>The Global Catalogue of Microorganisms (GCM) 10K type strain sequencing project: providing services to taxonomists for standard genome sequencing and annotation.</title>
        <authorList>
            <consortium name="The Broad Institute Genomics Platform"/>
            <consortium name="The Broad Institute Genome Sequencing Center for Infectious Disease"/>
            <person name="Wu L."/>
            <person name="Ma J."/>
        </authorList>
    </citation>
    <scope>NUCLEOTIDE SEQUENCE [LARGE SCALE GENOMIC DNA]</scope>
    <source>
        <strain evidence="11">JCM 15608</strain>
    </source>
</reference>
<sequence length="217" mass="23926">MVLKPNKDKIAAILAFKNKAVSDMNSGKKHANKKSTTGQIRIIAGKHRGRKLPVLMADGLRPTTDRVKETVFNWLMPYIPQAQCLDCFAGSGGLGFEALSRGAKTVTLIELNKAAAKQLQANKALLSANEINVINNDALSFLQQTTDTFDVVFIDPPFRQNLVAQTAIALNAGKLTDNAMIYVEMEVESTQQLPSNWALLKEKTAGQVIYQLYQYQQ</sequence>
<keyword evidence="5 9" id="KW-0489">Methyltransferase</keyword>
<organism evidence="10 11">
    <name type="scientific">Colwellia asteriadis</name>
    <dbReference type="NCBI Taxonomy" id="517723"/>
    <lineage>
        <taxon>Bacteria</taxon>
        <taxon>Pseudomonadati</taxon>
        <taxon>Pseudomonadota</taxon>
        <taxon>Gammaproteobacteria</taxon>
        <taxon>Alteromonadales</taxon>
        <taxon>Colwelliaceae</taxon>
        <taxon>Colwellia</taxon>
    </lineage>
</organism>
<comment type="function">
    <text evidence="1 9">Specifically methylates the guanine in position 966 of 16S rRNA in the assembled 30S particle.</text>
</comment>
<name>A0ABP3WEF4_9GAMM</name>
<dbReference type="InterPro" id="IPR029063">
    <property type="entry name" value="SAM-dependent_MTases_sf"/>
</dbReference>
<comment type="catalytic activity">
    <reaction evidence="8 9">
        <text>guanosine(966) in 16S rRNA + S-adenosyl-L-methionine = N(2)-methylguanosine(966) in 16S rRNA + S-adenosyl-L-homocysteine + H(+)</text>
        <dbReference type="Rhea" id="RHEA:23548"/>
        <dbReference type="Rhea" id="RHEA-COMP:10211"/>
        <dbReference type="Rhea" id="RHEA-COMP:10212"/>
        <dbReference type="ChEBI" id="CHEBI:15378"/>
        <dbReference type="ChEBI" id="CHEBI:57856"/>
        <dbReference type="ChEBI" id="CHEBI:59789"/>
        <dbReference type="ChEBI" id="CHEBI:74269"/>
        <dbReference type="ChEBI" id="CHEBI:74481"/>
        <dbReference type="EC" id="2.1.1.171"/>
    </reaction>
</comment>
<dbReference type="CDD" id="cd02440">
    <property type="entry name" value="AdoMet_MTases"/>
    <property type="match status" value="1"/>
</dbReference>
<evidence type="ECO:0000256" key="3">
    <source>
        <dbReference type="ARBA" id="ARBA00012141"/>
    </source>
</evidence>
<evidence type="ECO:0000256" key="5">
    <source>
        <dbReference type="ARBA" id="ARBA00022603"/>
    </source>
</evidence>
<evidence type="ECO:0000256" key="9">
    <source>
        <dbReference type="PIRNR" id="PIRNR004553"/>
    </source>
</evidence>
<dbReference type="Proteomes" id="UP001500021">
    <property type="component" value="Unassembled WGS sequence"/>
</dbReference>